<dbReference type="RefSeq" id="WP_340336446.1">
    <property type="nucleotide sequence ID" value="NZ_JBBKZS010000007.1"/>
</dbReference>
<dbReference type="Proteomes" id="UP001367030">
    <property type="component" value="Unassembled WGS sequence"/>
</dbReference>
<gene>
    <name evidence="1" type="ORF">WKW79_17430</name>
</gene>
<protein>
    <submittedName>
        <fullName evidence="1">Uncharacterized protein</fullName>
    </submittedName>
</protein>
<organism evidence="1 2">
    <name type="scientific">Variovorax robiniae</name>
    <dbReference type="NCBI Taxonomy" id="1836199"/>
    <lineage>
        <taxon>Bacteria</taxon>
        <taxon>Pseudomonadati</taxon>
        <taxon>Pseudomonadota</taxon>
        <taxon>Betaproteobacteria</taxon>
        <taxon>Burkholderiales</taxon>
        <taxon>Comamonadaceae</taxon>
        <taxon>Variovorax</taxon>
    </lineage>
</organism>
<evidence type="ECO:0000313" key="1">
    <source>
        <dbReference type="EMBL" id="MEJ8856366.1"/>
    </source>
</evidence>
<name>A0ABU8X9I7_9BURK</name>
<reference evidence="1 2" key="1">
    <citation type="submission" date="2024-03" db="EMBL/GenBank/DDBJ databases">
        <title>Novel species of the genus Variovorax.</title>
        <authorList>
            <person name="Liu Q."/>
            <person name="Xin Y.-H."/>
        </authorList>
    </citation>
    <scope>NUCLEOTIDE SEQUENCE [LARGE SCALE GENOMIC DNA]</scope>
    <source>
        <strain evidence="1 2">KACC 18901</strain>
    </source>
</reference>
<sequence>MKPENEQIKPLDLIALAYLMDYTSDGGGDGYQRIVNYGYRVASMMVIAREPYVAAADDESAQ</sequence>
<accession>A0ABU8X9I7</accession>
<proteinExistence type="predicted"/>
<dbReference type="EMBL" id="JBBKZS010000007">
    <property type="protein sequence ID" value="MEJ8856366.1"/>
    <property type="molecule type" value="Genomic_DNA"/>
</dbReference>
<comment type="caution">
    <text evidence="1">The sequence shown here is derived from an EMBL/GenBank/DDBJ whole genome shotgun (WGS) entry which is preliminary data.</text>
</comment>
<keyword evidence="2" id="KW-1185">Reference proteome</keyword>
<evidence type="ECO:0000313" key="2">
    <source>
        <dbReference type="Proteomes" id="UP001367030"/>
    </source>
</evidence>